<evidence type="ECO:0000256" key="13">
    <source>
        <dbReference type="ARBA" id="ARBA00023288"/>
    </source>
</evidence>
<dbReference type="GO" id="GO:0098552">
    <property type="term" value="C:side of membrane"/>
    <property type="evidence" value="ECO:0007669"/>
    <property type="project" value="UniProtKB-KW"/>
</dbReference>
<evidence type="ECO:0000313" key="20">
    <source>
        <dbReference type="Proteomes" id="UP001201262"/>
    </source>
</evidence>
<dbReference type="InterPro" id="IPR000757">
    <property type="entry name" value="Beta-glucanase-like"/>
</dbReference>
<dbReference type="FunFam" id="2.60.120.200:FF:000114">
    <property type="entry name" value="Probable endo-1,3(4)-beta-glucanase NFIA_089530"/>
    <property type="match status" value="1"/>
</dbReference>
<dbReference type="EMBL" id="JAJTJA010000014">
    <property type="protein sequence ID" value="KAH8690217.1"/>
    <property type="molecule type" value="Genomic_DNA"/>
</dbReference>
<evidence type="ECO:0000256" key="2">
    <source>
        <dbReference type="ARBA" id="ARBA00004609"/>
    </source>
</evidence>
<organism evidence="19 20">
    <name type="scientific">Talaromyces proteolyticus</name>
    <dbReference type="NCBI Taxonomy" id="1131652"/>
    <lineage>
        <taxon>Eukaryota</taxon>
        <taxon>Fungi</taxon>
        <taxon>Dikarya</taxon>
        <taxon>Ascomycota</taxon>
        <taxon>Pezizomycotina</taxon>
        <taxon>Eurotiomycetes</taxon>
        <taxon>Eurotiomycetidae</taxon>
        <taxon>Eurotiales</taxon>
        <taxon>Trichocomaceae</taxon>
        <taxon>Talaromyces</taxon>
        <taxon>Talaromyces sect. Bacilispori</taxon>
    </lineage>
</organism>
<evidence type="ECO:0000256" key="5">
    <source>
        <dbReference type="ARBA" id="ARBA00022475"/>
    </source>
</evidence>
<dbReference type="Pfam" id="PF26113">
    <property type="entry name" value="GH16_XgeA"/>
    <property type="match status" value="1"/>
</dbReference>
<evidence type="ECO:0000259" key="18">
    <source>
        <dbReference type="PROSITE" id="PS51762"/>
    </source>
</evidence>
<proteinExistence type="inferred from homology"/>
<dbReference type="InterPro" id="IPR050546">
    <property type="entry name" value="Glycosyl_Hydrlase_16"/>
</dbReference>
<evidence type="ECO:0000256" key="9">
    <source>
        <dbReference type="ARBA" id="ARBA00023001"/>
    </source>
</evidence>
<comment type="caution">
    <text evidence="19">The sequence shown here is derived from an EMBL/GenBank/DDBJ whole genome shotgun (WGS) entry which is preliminary data.</text>
</comment>
<evidence type="ECO:0000256" key="14">
    <source>
        <dbReference type="ARBA" id="ARBA00023295"/>
    </source>
</evidence>
<evidence type="ECO:0000256" key="10">
    <source>
        <dbReference type="ARBA" id="ARBA00023136"/>
    </source>
</evidence>
<evidence type="ECO:0000256" key="6">
    <source>
        <dbReference type="ARBA" id="ARBA00022622"/>
    </source>
</evidence>
<keyword evidence="8" id="KW-0378">Hydrolase</keyword>
<keyword evidence="20" id="KW-1185">Reference proteome</keyword>
<dbReference type="GO" id="GO:0005886">
    <property type="term" value="C:plasma membrane"/>
    <property type="evidence" value="ECO:0007669"/>
    <property type="project" value="UniProtKB-SubCell"/>
</dbReference>
<evidence type="ECO:0000256" key="15">
    <source>
        <dbReference type="ARBA" id="ARBA00023326"/>
    </source>
</evidence>
<evidence type="ECO:0000256" key="11">
    <source>
        <dbReference type="ARBA" id="ARBA00023180"/>
    </source>
</evidence>
<reference evidence="19" key="1">
    <citation type="submission" date="2021-12" db="EMBL/GenBank/DDBJ databases">
        <title>Convergent genome expansion in fungi linked to evolution of root-endophyte symbiosis.</title>
        <authorList>
            <consortium name="DOE Joint Genome Institute"/>
            <person name="Ke Y.-H."/>
            <person name="Bonito G."/>
            <person name="Liao H.-L."/>
            <person name="Looney B."/>
            <person name="Rojas-Flechas A."/>
            <person name="Nash J."/>
            <person name="Hameed K."/>
            <person name="Schadt C."/>
            <person name="Martin F."/>
            <person name="Crous P.W."/>
            <person name="Miettinen O."/>
            <person name="Magnuson J.K."/>
            <person name="Labbe J."/>
            <person name="Jacobson D."/>
            <person name="Doktycz M.J."/>
            <person name="Veneault-Fourrey C."/>
            <person name="Kuo A."/>
            <person name="Mondo S."/>
            <person name="Calhoun S."/>
            <person name="Riley R."/>
            <person name="Ohm R."/>
            <person name="LaButti K."/>
            <person name="Andreopoulos B."/>
            <person name="Pangilinan J."/>
            <person name="Nolan M."/>
            <person name="Tritt A."/>
            <person name="Clum A."/>
            <person name="Lipzen A."/>
            <person name="Daum C."/>
            <person name="Barry K."/>
            <person name="Grigoriev I.V."/>
            <person name="Vilgalys R."/>
        </authorList>
    </citation>
    <scope>NUCLEOTIDE SEQUENCE</scope>
    <source>
        <strain evidence="19">PMI_201</strain>
    </source>
</reference>
<dbReference type="GO" id="GO:0030245">
    <property type="term" value="P:cellulose catabolic process"/>
    <property type="evidence" value="ECO:0007669"/>
    <property type="project" value="UniProtKB-KW"/>
</dbReference>
<evidence type="ECO:0000256" key="3">
    <source>
        <dbReference type="ARBA" id="ARBA00006865"/>
    </source>
</evidence>
<sequence length="606" mass="61902">MPSSLFGLGAFALSISPVLATTYNLVHNFDSTNFFQNFSLTSGADPTHGFVEYLDYDTAQSAGLVSTKSGNVYLGTDHTNTYSTGGRPSTRVESNVFFDQGLMVADFAHIPGSACGVWPAFWTVGSSWPADGEIDIIEGVNNQATNSMVLHTQGKCDIVNNAQTGQTSATKCALSDGTTGCVVKGTKGSFGDDFNALGGGVYAMEWTSQFIKIWFFPRDSIPASITAGKPDPSDFGTPMGDFQGSCNIGDEFKAQKIVINTDFCGDWAGGVFGSSGCTLSDASNPTASCNAYVGANPAAFVEAYWEIKSIKIYEQGKDVPPSSTTATATIATTTTTTKPASTTATTPKPEPTTTTTMLSTSTKTTTRTLARTAPSSSARVLPSSTPCPSKTTLTVTSFTTSPASTDTAVAPASSKLTTTTIVTTSYVDICPSGYTTKTITHTVTYCPADTTSGGVPPGFTTTSKACATGCGSGPTTVVVTVPTGVPTAVVSATATRTAVVSIETQATSLPAQATTTPAAPVATSAVLPGSSIVVPPAVPRVSSSPVILPSSSVVVPPRVTSSSTPGSGSSTTTGVSPLFTNAAGHSKQFSMVHGLIVALAGAAIFI</sequence>
<dbReference type="PANTHER" id="PTHR10963:SF58">
    <property type="entry name" value="ENDO-1,3(4)-BETA-GLUCANASE XGEA"/>
    <property type="match status" value="1"/>
</dbReference>
<dbReference type="SUPFAM" id="SSF49899">
    <property type="entry name" value="Concanavalin A-like lectins/glucanases"/>
    <property type="match status" value="1"/>
</dbReference>
<evidence type="ECO:0000256" key="16">
    <source>
        <dbReference type="SAM" id="MobiDB-lite"/>
    </source>
</evidence>
<evidence type="ECO:0000256" key="8">
    <source>
        <dbReference type="ARBA" id="ARBA00022801"/>
    </source>
</evidence>
<keyword evidence="9" id="KW-0136">Cellulose degradation</keyword>
<comment type="similarity">
    <text evidence="3">Belongs to the glycosyl hydrolase 16 family.</text>
</comment>
<dbReference type="AlphaFoldDB" id="A0AAD4KH34"/>
<dbReference type="Gene3D" id="2.60.120.200">
    <property type="match status" value="1"/>
</dbReference>
<keyword evidence="12" id="KW-0119">Carbohydrate metabolism</keyword>
<keyword evidence="7 17" id="KW-0732">Signal</keyword>
<keyword evidence="11" id="KW-0325">Glycoprotein</keyword>
<dbReference type="PROSITE" id="PS51762">
    <property type="entry name" value="GH16_2"/>
    <property type="match status" value="1"/>
</dbReference>
<name>A0AAD4KH34_9EURO</name>
<dbReference type="EC" id="3.2.1.6" evidence="4"/>
<keyword evidence="13" id="KW-0449">Lipoprotein</keyword>
<keyword evidence="10" id="KW-0472">Membrane</keyword>
<keyword evidence="14" id="KW-0326">Glycosidase</keyword>
<evidence type="ECO:0000256" key="7">
    <source>
        <dbReference type="ARBA" id="ARBA00022729"/>
    </source>
</evidence>
<gene>
    <name evidence="19" type="ORF">BGW36DRAFT_390392</name>
</gene>
<keyword evidence="6" id="KW-0336">GPI-anchor</keyword>
<evidence type="ECO:0000256" key="1">
    <source>
        <dbReference type="ARBA" id="ARBA00000124"/>
    </source>
</evidence>
<keyword evidence="15" id="KW-0624">Polysaccharide degradation</keyword>
<evidence type="ECO:0000256" key="17">
    <source>
        <dbReference type="SAM" id="SignalP"/>
    </source>
</evidence>
<evidence type="ECO:0000256" key="4">
    <source>
        <dbReference type="ARBA" id="ARBA00012599"/>
    </source>
</evidence>
<accession>A0AAD4KH34</accession>
<dbReference type="GO" id="GO:0052861">
    <property type="term" value="F:endo-1,3(4)-beta-glucanase activity"/>
    <property type="evidence" value="ECO:0007669"/>
    <property type="project" value="UniProtKB-EC"/>
</dbReference>
<feature type="signal peptide" evidence="17">
    <location>
        <begin position="1"/>
        <end position="20"/>
    </location>
</feature>
<keyword evidence="5" id="KW-1003">Cell membrane</keyword>
<comment type="catalytic activity">
    <reaction evidence="1">
        <text>Endohydrolysis of (1-&gt;3)- or (1-&gt;4)-linkages in beta-D-glucans when the glucose residue whose reducing group is involved in the linkage to be hydrolyzed is itself substituted at C-3.</text>
        <dbReference type="EC" id="3.2.1.6"/>
    </reaction>
</comment>
<dbReference type="Proteomes" id="UP001201262">
    <property type="component" value="Unassembled WGS sequence"/>
</dbReference>
<evidence type="ECO:0000256" key="12">
    <source>
        <dbReference type="ARBA" id="ARBA00023277"/>
    </source>
</evidence>
<protein>
    <recommendedName>
        <fullName evidence="4">endo-1,3(4)-beta-glucanase</fullName>
        <ecNumber evidence="4">3.2.1.6</ecNumber>
    </recommendedName>
</protein>
<feature type="chain" id="PRO_5041957954" description="endo-1,3(4)-beta-glucanase" evidence="17">
    <location>
        <begin position="21"/>
        <end position="606"/>
    </location>
</feature>
<feature type="region of interest" description="Disordered" evidence="16">
    <location>
        <begin position="333"/>
        <end position="363"/>
    </location>
</feature>
<dbReference type="CDD" id="cd02181">
    <property type="entry name" value="GH16_fungal_Lam16A_glucanase"/>
    <property type="match status" value="1"/>
</dbReference>
<dbReference type="RefSeq" id="XP_046066500.1">
    <property type="nucleotide sequence ID" value="XM_046217473.1"/>
</dbReference>
<dbReference type="GeneID" id="70247760"/>
<comment type="subcellular location">
    <subcellularLocation>
        <location evidence="2">Cell membrane</location>
        <topology evidence="2">Lipid-anchor</topology>
        <topology evidence="2">GPI-anchor</topology>
    </subcellularLocation>
</comment>
<dbReference type="PANTHER" id="PTHR10963">
    <property type="entry name" value="GLYCOSYL HYDROLASE-RELATED"/>
    <property type="match status" value="1"/>
</dbReference>
<evidence type="ECO:0000313" key="19">
    <source>
        <dbReference type="EMBL" id="KAH8690217.1"/>
    </source>
</evidence>
<dbReference type="InterPro" id="IPR013320">
    <property type="entry name" value="ConA-like_dom_sf"/>
</dbReference>
<feature type="domain" description="GH16" evidence="18">
    <location>
        <begin position="21"/>
        <end position="276"/>
    </location>
</feature>